<feature type="transmembrane region" description="Helical" evidence="1">
    <location>
        <begin position="237"/>
        <end position="260"/>
    </location>
</feature>
<evidence type="ECO:0000259" key="2">
    <source>
        <dbReference type="SMART" id="SM00014"/>
    </source>
</evidence>
<feature type="transmembrane region" description="Helical" evidence="1">
    <location>
        <begin position="106"/>
        <end position="126"/>
    </location>
</feature>
<dbReference type="KEGG" id="tcs:IMZ38_07275"/>
<proteinExistence type="predicted"/>
<dbReference type="InterPro" id="IPR000326">
    <property type="entry name" value="PAP2/HPO"/>
</dbReference>
<reference evidence="3 4" key="1">
    <citation type="submission" date="2020-10" db="EMBL/GenBank/DDBJ databases">
        <title>Complete genome sequence of Thermosphaera aggregans strain 3507.</title>
        <authorList>
            <person name="Zayulina K.S."/>
            <person name="Elcheninov A.G."/>
            <person name="Toshchakov S.V."/>
            <person name="Kublanov I.V."/>
            <person name="Kochetkova T.V."/>
        </authorList>
    </citation>
    <scope>NUCLEOTIDE SEQUENCE [LARGE SCALE GENOMIC DNA]</scope>
    <source>
        <strain evidence="3 4">3507</strain>
    </source>
</reference>
<protein>
    <submittedName>
        <fullName evidence="3">Phosphatase PAP2 family protein</fullName>
    </submittedName>
</protein>
<gene>
    <name evidence="3" type="ORF">IMZ38_07275</name>
</gene>
<evidence type="ECO:0000256" key="1">
    <source>
        <dbReference type="SAM" id="Phobius"/>
    </source>
</evidence>
<dbReference type="AlphaFoldDB" id="A0A7M1UQ68"/>
<dbReference type="GeneID" id="59455207"/>
<dbReference type="EMBL" id="CP063144">
    <property type="protein sequence ID" value="QOR94390.1"/>
    <property type="molecule type" value="Genomic_DNA"/>
</dbReference>
<dbReference type="InterPro" id="IPR036938">
    <property type="entry name" value="PAP2/HPO_sf"/>
</dbReference>
<name>A0A7M1UQ68_9CREN</name>
<dbReference type="PANTHER" id="PTHR14969">
    <property type="entry name" value="SPHINGOSINE-1-PHOSPHATE PHOSPHOHYDROLASE"/>
    <property type="match status" value="1"/>
</dbReference>
<organism evidence="3 4">
    <name type="scientific">Thermosphaera chiliense</name>
    <dbReference type="NCBI Taxonomy" id="3402707"/>
    <lineage>
        <taxon>Archaea</taxon>
        <taxon>Thermoproteota</taxon>
        <taxon>Thermoprotei</taxon>
        <taxon>Desulfurococcales</taxon>
        <taxon>Desulfurococcaceae</taxon>
        <taxon>Thermosphaera</taxon>
    </lineage>
</organism>
<dbReference type="PANTHER" id="PTHR14969:SF13">
    <property type="entry name" value="AT30094P"/>
    <property type="match status" value="1"/>
</dbReference>
<dbReference type="Gene3D" id="1.20.144.10">
    <property type="entry name" value="Phosphatidic acid phosphatase type 2/haloperoxidase"/>
    <property type="match status" value="1"/>
</dbReference>
<evidence type="ECO:0000313" key="4">
    <source>
        <dbReference type="Proteomes" id="UP000593766"/>
    </source>
</evidence>
<feature type="transmembrane region" description="Helical" evidence="1">
    <location>
        <begin position="180"/>
        <end position="199"/>
    </location>
</feature>
<feature type="transmembrane region" description="Helical" evidence="1">
    <location>
        <begin position="25"/>
        <end position="51"/>
    </location>
</feature>
<dbReference type="Proteomes" id="UP000593766">
    <property type="component" value="Chromosome"/>
</dbReference>
<accession>A0A7M1UQ68</accession>
<feature type="transmembrane region" description="Helical" evidence="1">
    <location>
        <begin position="211"/>
        <end position="231"/>
    </location>
</feature>
<feature type="domain" description="Phosphatidic acid phosphatase type 2/haloperoxidase" evidence="2">
    <location>
        <begin position="41"/>
        <end position="147"/>
    </location>
</feature>
<evidence type="ECO:0000313" key="3">
    <source>
        <dbReference type="EMBL" id="QOR94390.1"/>
    </source>
</evidence>
<dbReference type="RefSeq" id="WP_193436190.1">
    <property type="nucleotide sequence ID" value="NZ_CP063144.1"/>
</dbReference>
<dbReference type="SMART" id="SM00014">
    <property type="entry name" value="acidPPc"/>
    <property type="match status" value="1"/>
</dbReference>
<keyword evidence="1" id="KW-0812">Transmembrane</keyword>
<sequence length="264" mass="28277">MLAVAVALNNKELWIAWSLLGDEKFYLIAGIILFFTMRKGMGISVAAAVLFSGSLNIALKYSLNLPRPPQEYWRAEASGPGFPSGHSQVSTSFWTSITLQVRSKGLAVFSAIAVAGVSLSRVFLMVHYPLDVVGGVFVGLLCGLFSVKGLGVKTVKPWLQPLALAVLASSINLVNGWEVLASQALLGLALSLIIGNRAVDRSMRMLDSLSLPERIAMGLGVSLIAFLTYSFSALIPYGVLAGFFLLGLLMAYTPTLYAGFKKIL</sequence>
<dbReference type="OrthoDB" id="10182at2157"/>
<dbReference type="Pfam" id="PF01569">
    <property type="entry name" value="PAP2"/>
    <property type="match status" value="1"/>
</dbReference>
<keyword evidence="1" id="KW-1133">Transmembrane helix</keyword>
<dbReference type="SUPFAM" id="SSF48317">
    <property type="entry name" value="Acid phosphatase/Vanadium-dependent haloperoxidase"/>
    <property type="match status" value="1"/>
</dbReference>
<keyword evidence="4" id="KW-1185">Reference proteome</keyword>
<feature type="transmembrane region" description="Helical" evidence="1">
    <location>
        <begin position="132"/>
        <end position="151"/>
    </location>
</feature>
<keyword evidence="1" id="KW-0472">Membrane</keyword>